<evidence type="ECO:0000256" key="1">
    <source>
        <dbReference type="ARBA" id="ARBA00004123"/>
    </source>
</evidence>
<accession>A0A218ZB05</accession>
<evidence type="ECO:0000256" key="13">
    <source>
        <dbReference type="ARBA" id="ARBA00023212"/>
    </source>
</evidence>
<keyword evidence="12 19" id="KW-0175">Coiled coil</keyword>
<dbReference type="InParanoid" id="A0A218ZB05"/>
<dbReference type="AlphaFoldDB" id="A0A218ZB05"/>
<evidence type="ECO:0000256" key="18">
    <source>
        <dbReference type="ARBA" id="ARBA00044346"/>
    </source>
</evidence>
<evidence type="ECO:0000313" key="22">
    <source>
        <dbReference type="Proteomes" id="UP000242519"/>
    </source>
</evidence>
<evidence type="ECO:0000256" key="14">
    <source>
        <dbReference type="ARBA" id="ARBA00023242"/>
    </source>
</evidence>
<dbReference type="GO" id="GO:0008608">
    <property type="term" value="P:attachment of spindle microtubules to kinetochore"/>
    <property type="evidence" value="ECO:0007669"/>
    <property type="project" value="InterPro"/>
</dbReference>
<keyword evidence="10" id="KW-0159">Chromosome partition</keyword>
<dbReference type="GO" id="GO:0051301">
    <property type="term" value="P:cell division"/>
    <property type="evidence" value="ECO:0007669"/>
    <property type="project" value="UniProtKB-KW"/>
</dbReference>
<keyword evidence="16" id="KW-0137">Centromere</keyword>
<dbReference type="Pfam" id="PF08657">
    <property type="entry name" value="DASH_Spc34"/>
    <property type="match status" value="2"/>
</dbReference>
<keyword evidence="14" id="KW-0539">Nucleus</keyword>
<evidence type="ECO:0000256" key="7">
    <source>
        <dbReference type="ARBA" id="ARBA00022618"/>
    </source>
</evidence>
<evidence type="ECO:0000256" key="6">
    <source>
        <dbReference type="ARBA" id="ARBA00022490"/>
    </source>
</evidence>
<evidence type="ECO:0000256" key="16">
    <source>
        <dbReference type="ARBA" id="ARBA00023328"/>
    </source>
</evidence>
<evidence type="ECO:0000256" key="20">
    <source>
        <dbReference type="SAM" id="MobiDB-lite"/>
    </source>
</evidence>
<evidence type="ECO:0000256" key="5">
    <source>
        <dbReference type="ARBA" id="ARBA00022454"/>
    </source>
</evidence>
<evidence type="ECO:0000256" key="10">
    <source>
        <dbReference type="ARBA" id="ARBA00022829"/>
    </source>
</evidence>
<dbReference type="InterPro" id="IPR013966">
    <property type="entry name" value="Spc34"/>
</dbReference>
<evidence type="ECO:0000256" key="15">
    <source>
        <dbReference type="ARBA" id="ARBA00023306"/>
    </source>
</evidence>
<feature type="coiled-coil region" evidence="19">
    <location>
        <begin position="214"/>
        <end position="248"/>
    </location>
</feature>
<keyword evidence="13" id="KW-0206">Cytoskeleton</keyword>
<keyword evidence="5" id="KW-0158">Chromosome</keyword>
<evidence type="ECO:0000256" key="9">
    <source>
        <dbReference type="ARBA" id="ARBA00022776"/>
    </source>
</evidence>
<feature type="region of interest" description="Disordered" evidence="20">
    <location>
        <begin position="183"/>
        <end position="210"/>
    </location>
</feature>
<evidence type="ECO:0000256" key="4">
    <source>
        <dbReference type="ARBA" id="ARBA00008491"/>
    </source>
</evidence>
<protein>
    <recommendedName>
        <fullName evidence="17">DASH complex subunit SPC34</fullName>
    </recommendedName>
    <alternativeName>
        <fullName evidence="18">Outer kinetochore protein SPC34</fullName>
    </alternativeName>
</protein>
<keyword evidence="6" id="KW-0963">Cytoplasm</keyword>
<dbReference type="OrthoDB" id="10016597at2759"/>
<comment type="caution">
    <text evidence="21">The sequence shown here is derived from an EMBL/GenBank/DDBJ whole genome shotgun (WGS) entry which is preliminary data.</text>
</comment>
<evidence type="ECO:0000256" key="2">
    <source>
        <dbReference type="ARBA" id="ARBA00004186"/>
    </source>
</evidence>
<name>A0A218ZB05_9HELO</name>
<proteinExistence type="inferred from homology"/>
<keyword evidence="15" id="KW-0131">Cell cycle</keyword>
<evidence type="ECO:0000256" key="8">
    <source>
        <dbReference type="ARBA" id="ARBA00022701"/>
    </source>
</evidence>
<comment type="similarity">
    <text evidence="4">Belongs to the DASH complex SPC34 family.</text>
</comment>
<dbReference type="Proteomes" id="UP000242519">
    <property type="component" value="Unassembled WGS sequence"/>
</dbReference>
<feature type="compositionally biased region" description="Acidic residues" evidence="20">
    <location>
        <begin position="190"/>
        <end position="204"/>
    </location>
</feature>
<gene>
    <name evidence="21" type="ORF">B2J93_3329</name>
</gene>
<feature type="region of interest" description="Disordered" evidence="20">
    <location>
        <begin position="51"/>
        <end position="77"/>
    </location>
</feature>
<keyword evidence="11" id="KW-0995">Kinetochore</keyword>
<dbReference type="GO" id="GO:0042729">
    <property type="term" value="C:DASH complex"/>
    <property type="evidence" value="ECO:0007669"/>
    <property type="project" value="InterPro"/>
</dbReference>
<evidence type="ECO:0000256" key="17">
    <source>
        <dbReference type="ARBA" id="ARBA00044112"/>
    </source>
</evidence>
<keyword evidence="8" id="KW-0493">Microtubule</keyword>
<evidence type="ECO:0000256" key="19">
    <source>
        <dbReference type="SAM" id="Coils"/>
    </source>
</evidence>
<keyword evidence="22" id="KW-1185">Reference proteome</keyword>
<keyword evidence="9" id="KW-0498">Mitosis</keyword>
<dbReference type="GO" id="GO:0005876">
    <property type="term" value="C:spindle microtubule"/>
    <property type="evidence" value="ECO:0007669"/>
    <property type="project" value="InterPro"/>
</dbReference>
<evidence type="ECO:0000313" key="21">
    <source>
        <dbReference type="EMBL" id="OWP05198.1"/>
    </source>
</evidence>
<comment type="subcellular location">
    <subcellularLocation>
        <location evidence="3">Chromosome</location>
        <location evidence="3">Centromere</location>
        <location evidence="3">Kinetochore</location>
    </subcellularLocation>
    <subcellularLocation>
        <location evidence="2">Cytoplasm</location>
        <location evidence="2">Cytoskeleton</location>
        <location evidence="2">Spindle</location>
    </subcellularLocation>
    <subcellularLocation>
        <location evidence="1">Nucleus</location>
    </subcellularLocation>
</comment>
<dbReference type="STRING" id="503106.A0A218ZB05"/>
<evidence type="ECO:0000256" key="3">
    <source>
        <dbReference type="ARBA" id="ARBA00004629"/>
    </source>
</evidence>
<organism evidence="21 22">
    <name type="scientific">Diplocarpon coronariae</name>
    <dbReference type="NCBI Taxonomy" id="2795749"/>
    <lineage>
        <taxon>Eukaryota</taxon>
        <taxon>Fungi</taxon>
        <taxon>Dikarya</taxon>
        <taxon>Ascomycota</taxon>
        <taxon>Pezizomycotina</taxon>
        <taxon>Leotiomycetes</taxon>
        <taxon>Helotiales</taxon>
        <taxon>Drepanopezizaceae</taxon>
        <taxon>Diplocarpon</taxon>
    </lineage>
</organism>
<evidence type="ECO:0000256" key="11">
    <source>
        <dbReference type="ARBA" id="ARBA00022838"/>
    </source>
</evidence>
<sequence length="254" mass="28427">MSLLERHLEQISLSAESIATLPFPPPQIFTNALLSTPDITSLIRDTEPHERALFSVPPPPPHISSSTPYPDPAPSSRRKTVFNVAQGEVTAGIPTGSRAPRRNTAVAAVLGAELHSEVRKTEGKGDIDIEVLLRGAEKLNNVYSVHGVPERISGLRNRYAKIADGLRFYENKVRRQTRELERINRGATPGDDDEDFEDYGEDDEKFNGPREFEVDVTDDDLMAEEDEIRELERKKRVLEEMVSGMERDLGGLLR</sequence>
<keyword evidence="7" id="KW-0132">Cell division</keyword>
<reference evidence="21 22" key="1">
    <citation type="submission" date="2017-04" db="EMBL/GenBank/DDBJ databases">
        <title>Draft genome sequence of Marssonina coronaria NL1: causal agent of apple blotch.</title>
        <authorList>
            <person name="Cheng Q."/>
        </authorList>
    </citation>
    <scope>NUCLEOTIDE SEQUENCE [LARGE SCALE GENOMIC DNA]</scope>
    <source>
        <strain evidence="21 22">NL1</strain>
    </source>
</reference>
<dbReference type="EMBL" id="MZNU01000077">
    <property type="protein sequence ID" value="OWP05198.1"/>
    <property type="molecule type" value="Genomic_DNA"/>
</dbReference>
<evidence type="ECO:0000256" key="12">
    <source>
        <dbReference type="ARBA" id="ARBA00023054"/>
    </source>
</evidence>